<evidence type="ECO:0000256" key="1">
    <source>
        <dbReference type="ARBA" id="ARBA00023002"/>
    </source>
</evidence>
<dbReference type="InterPro" id="IPR050564">
    <property type="entry name" value="F420-G6PD/mer"/>
</dbReference>
<dbReference type="InterPro" id="IPR036661">
    <property type="entry name" value="Luciferase-like_sf"/>
</dbReference>
<comment type="caution">
    <text evidence="3">The sequence shown here is derived from an EMBL/GenBank/DDBJ whole genome shotgun (WGS) entry which is preliminary data.</text>
</comment>
<protein>
    <submittedName>
        <fullName evidence="3">LLM class flavin-dependent oxidoreductase</fullName>
    </submittedName>
</protein>
<keyword evidence="1" id="KW-0560">Oxidoreductase</keyword>
<dbReference type="PANTHER" id="PTHR43244">
    <property type="match status" value="1"/>
</dbReference>
<dbReference type="PANTHER" id="PTHR43244:SF1">
    <property type="entry name" value="5,10-METHYLENETETRAHYDROMETHANOPTERIN REDUCTASE"/>
    <property type="match status" value="1"/>
</dbReference>
<proteinExistence type="predicted"/>
<evidence type="ECO:0000313" key="3">
    <source>
        <dbReference type="EMBL" id="MVA76573.1"/>
    </source>
</evidence>
<accession>A0A6A9UUS4</accession>
<evidence type="ECO:0000259" key="2">
    <source>
        <dbReference type="Pfam" id="PF00296"/>
    </source>
</evidence>
<dbReference type="Gene3D" id="3.20.20.30">
    <property type="entry name" value="Luciferase-like domain"/>
    <property type="match status" value="1"/>
</dbReference>
<name>A0A6A9UUS4_9ACTN</name>
<dbReference type="EMBL" id="WPCU01000007">
    <property type="protein sequence ID" value="MVA76573.1"/>
    <property type="molecule type" value="Genomic_DNA"/>
</dbReference>
<feature type="domain" description="Luciferase-like" evidence="2">
    <location>
        <begin position="46"/>
        <end position="328"/>
    </location>
</feature>
<keyword evidence="4" id="KW-1185">Reference proteome</keyword>
<dbReference type="Proteomes" id="UP000435304">
    <property type="component" value="Unassembled WGS sequence"/>
</dbReference>
<dbReference type="AlphaFoldDB" id="A0A6A9UUS4"/>
<evidence type="ECO:0000313" key="4">
    <source>
        <dbReference type="Proteomes" id="UP000435304"/>
    </source>
</evidence>
<dbReference type="SUPFAM" id="SSF51679">
    <property type="entry name" value="Bacterial luciferase-like"/>
    <property type="match status" value="1"/>
</dbReference>
<organism evidence="3 4">
    <name type="scientific">Auraticoccus cholistanensis</name>
    <dbReference type="NCBI Taxonomy" id="2656650"/>
    <lineage>
        <taxon>Bacteria</taxon>
        <taxon>Bacillati</taxon>
        <taxon>Actinomycetota</taxon>
        <taxon>Actinomycetes</taxon>
        <taxon>Propionibacteriales</taxon>
        <taxon>Propionibacteriaceae</taxon>
        <taxon>Auraticoccus</taxon>
    </lineage>
</organism>
<sequence length="365" mass="38831">MGSAPPALWRAGVGGGRAWWSVPVTLPDAPAGPPRLEVGIRIPLGAPLPELAAFAAEAEQAGLDGVGVPDHHHTGRDAFMALGAMAARTERVRLFPATSNVVTRHPLVLAALTASVDELAPGRAELTVAPGFLSVEKAGEPQARRERLRQVVLALRGLLGEGRAQLDGHDLELFNRPAGGSRVTVLASGPRLLELAGEVADGVLMLVGLHPDSVAAAREHVAVGARRAGRDPGEIEETLIVPFGLGGPEEVRAWVQGWFRPGQPWLRYPSASNLRWLGHAGIELAPDYRPEDVDDALADRICDAFGMFGSPQACAERLLRAREETGLSRVFLFPAHSWDTTYHLPRPEVEAFGDVVGPALRAAGH</sequence>
<dbReference type="GO" id="GO:0016705">
    <property type="term" value="F:oxidoreductase activity, acting on paired donors, with incorporation or reduction of molecular oxygen"/>
    <property type="evidence" value="ECO:0007669"/>
    <property type="project" value="InterPro"/>
</dbReference>
<dbReference type="Pfam" id="PF00296">
    <property type="entry name" value="Bac_luciferase"/>
    <property type="match status" value="1"/>
</dbReference>
<dbReference type="CDD" id="cd01097">
    <property type="entry name" value="Tetrahydromethanopterin_reductase"/>
    <property type="match status" value="1"/>
</dbReference>
<gene>
    <name evidence="3" type="ORF">GC722_11125</name>
</gene>
<dbReference type="InterPro" id="IPR011251">
    <property type="entry name" value="Luciferase-like_dom"/>
</dbReference>
<reference evidence="3 4" key="1">
    <citation type="submission" date="2019-12" db="EMBL/GenBank/DDBJ databases">
        <title>Auraticoccus cholistani sp. nov., an actinomycete isolated from soil of Cholistan desert.</title>
        <authorList>
            <person name="Cheema M.T."/>
        </authorList>
    </citation>
    <scope>NUCLEOTIDE SEQUENCE [LARGE SCALE GENOMIC DNA]</scope>
    <source>
        <strain evidence="3 4">F435</strain>
    </source>
</reference>